<dbReference type="EMBL" id="CP016303">
    <property type="protein sequence ID" value="ASX25624.1"/>
    <property type="molecule type" value="Genomic_DNA"/>
</dbReference>
<evidence type="ECO:0000313" key="1">
    <source>
        <dbReference type="EMBL" id="ASX25624.1"/>
    </source>
</evidence>
<gene>
    <name evidence="1" type="ORF">BA171_00045</name>
</gene>
<name>A0A249DVP9_9ENTR</name>
<dbReference type="AlphaFoldDB" id="A0A249DVP9"/>
<protein>
    <submittedName>
        <fullName evidence="1">Uncharacterized protein</fullName>
    </submittedName>
</protein>
<sequence>MPVTAPYNLAPSTQQRRVVDALAASPPKLPLLQTENIVHDGGGLELRNPYLYRFVMDHYVPRMESGFIVGYVKYEVRNATGAEITAEIRI</sequence>
<organism evidence="1 2">
    <name type="scientific">Candidatus Hamiltonella defensa</name>
    <name type="common">Bemisia tabaci</name>
    <dbReference type="NCBI Taxonomy" id="672795"/>
    <lineage>
        <taxon>Bacteria</taxon>
        <taxon>Pseudomonadati</taxon>
        <taxon>Pseudomonadota</taxon>
        <taxon>Gammaproteobacteria</taxon>
        <taxon>Enterobacterales</taxon>
        <taxon>Enterobacteriaceae</taxon>
        <taxon>aphid secondary symbionts</taxon>
        <taxon>Candidatus Williamhamiltonella</taxon>
    </lineage>
</organism>
<reference evidence="1 2" key="2">
    <citation type="submission" date="2017-09" db="EMBL/GenBank/DDBJ databases">
        <title>The genome of whitefly Bemisia tabaci, a global crop pest, provides novel insights into virus transmission, host adaptation and insecticide resistance.</title>
        <authorList>
            <person name="Kaur N."/>
            <person name="Kliot A."/>
            <person name="Pinheiro P.V."/>
            <person name="Luan J."/>
            <person name="Zheng Y."/>
            <person name="Liu W."/>
            <person name="Sun H."/>
            <person name="Yang X."/>
            <person name="Xu Y."/>
            <person name="Luo Y."/>
            <person name="Kruse A."/>
            <person name="Fisher T.W."/>
            <person name="Nelson D.R."/>
            <person name="Elimelech M."/>
            <person name="MacCoss M."/>
            <person name="Johnson R."/>
            <person name="Cohen E."/>
            <person name="Hunter W.B."/>
            <person name="Brown J.K."/>
            <person name="Jander G."/>
            <person name="Cilia M."/>
            <person name="Douglas A.E."/>
            <person name="Ghanim M."/>
            <person name="Simmons A.M."/>
            <person name="Wintermantel W.M."/>
            <person name="Ling K.-S."/>
            <person name="Fei Z."/>
        </authorList>
    </citation>
    <scope>NUCLEOTIDE SEQUENCE [LARGE SCALE GENOMIC DNA]</scope>
    <source>
        <strain evidence="1 2">MEAM1</strain>
    </source>
</reference>
<proteinExistence type="predicted"/>
<accession>A0A249DVP9</accession>
<dbReference type="Proteomes" id="UP000216438">
    <property type="component" value="Chromosome"/>
</dbReference>
<reference evidence="2" key="1">
    <citation type="submission" date="2016-06" db="EMBL/GenBank/DDBJ databases">
        <authorList>
            <person name="Chen W."/>
            <person name="Hasegawa D.K."/>
        </authorList>
    </citation>
    <scope>NUCLEOTIDE SEQUENCE [LARGE SCALE GENOMIC DNA]</scope>
    <source>
        <strain evidence="2">MEAM1</strain>
    </source>
</reference>
<evidence type="ECO:0000313" key="2">
    <source>
        <dbReference type="Proteomes" id="UP000216438"/>
    </source>
</evidence>